<keyword evidence="3 7" id="KW-0540">Nuclease</keyword>
<dbReference type="PANTHER" id="PTHR33992">
    <property type="entry name" value="RIBONUCLEASE P PROTEIN COMPONENT"/>
    <property type="match status" value="1"/>
</dbReference>
<dbReference type="Gene3D" id="3.30.230.10">
    <property type="match status" value="1"/>
</dbReference>
<evidence type="ECO:0000256" key="3">
    <source>
        <dbReference type="ARBA" id="ARBA00022722"/>
    </source>
</evidence>
<dbReference type="Pfam" id="PF00825">
    <property type="entry name" value="Ribonuclease_P"/>
    <property type="match status" value="1"/>
</dbReference>
<evidence type="ECO:0000256" key="7">
    <source>
        <dbReference type="HAMAP-Rule" id="MF_00227"/>
    </source>
</evidence>
<evidence type="ECO:0000256" key="1">
    <source>
        <dbReference type="ARBA" id="ARBA00002663"/>
    </source>
</evidence>
<dbReference type="EMBL" id="BAABRP010000001">
    <property type="protein sequence ID" value="GAA5511417.1"/>
    <property type="molecule type" value="Genomic_DNA"/>
</dbReference>
<dbReference type="InterPro" id="IPR020568">
    <property type="entry name" value="Ribosomal_Su5_D2-typ_SF"/>
</dbReference>
<evidence type="ECO:0000256" key="9">
    <source>
        <dbReference type="SAM" id="MobiDB-lite"/>
    </source>
</evidence>
<protein>
    <recommendedName>
        <fullName evidence="7 8">Ribonuclease P protein component</fullName>
        <shortName evidence="7">RNase P protein</shortName>
        <shortName evidence="7">RNaseP protein</shortName>
        <ecNumber evidence="7 8">3.1.26.5</ecNumber>
    </recommendedName>
    <alternativeName>
        <fullName evidence="7">Protein C5</fullName>
    </alternativeName>
</protein>
<evidence type="ECO:0000256" key="5">
    <source>
        <dbReference type="ARBA" id="ARBA00022801"/>
    </source>
</evidence>
<keyword evidence="5 7" id="KW-0378">Hydrolase</keyword>
<dbReference type="PROSITE" id="PS00648">
    <property type="entry name" value="RIBONUCLEASE_P"/>
    <property type="match status" value="1"/>
</dbReference>
<evidence type="ECO:0000256" key="6">
    <source>
        <dbReference type="ARBA" id="ARBA00022884"/>
    </source>
</evidence>
<feature type="region of interest" description="Disordered" evidence="9">
    <location>
        <begin position="147"/>
        <end position="187"/>
    </location>
</feature>
<accession>A0ABP9W5H2</accession>
<evidence type="ECO:0000313" key="10">
    <source>
        <dbReference type="EMBL" id="GAA5511417.1"/>
    </source>
</evidence>
<feature type="region of interest" description="Disordered" evidence="9">
    <location>
        <begin position="1"/>
        <end position="31"/>
    </location>
</feature>
<name>A0ABP9W5H2_9DEIO</name>
<comment type="caution">
    <text evidence="10">The sequence shown here is derived from an EMBL/GenBank/DDBJ whole genome shotgun (WGS) entry which is preliminary data.</text>
</comment>
<dbReference type="InterPro" id="IPR000100">
    <property type="entry name" value="RNase_P"/>
</dbReference>
<dbReference type="EC" id="3.1.26.5" evidence="7 8"/>
<proteinExistence type="inferred from homology"/>
<comment type="function">
    <text evidence="1 7">RNaseP catalyzes the removal of the 5'-leader sequence from pre-tRNA to produce the mature 5'-terminus. It can also cleave other RNA substrates such as 4.5S RNA. The protein component plays an auxiliary but essential role in vivo by binding to the 5'-leader sequence and broadening the substrate specificity of the ribozyme.</text>
</comment>
<keyword evidence="6 7" id="KW-0694">RNA-binding</keyword>
<dbReference type="SUPFAM" id="SSF54211">
    <property type="entry name" value="Ribosomal protein S5 domain 2-like"/>
    <property type="match status" value="1"/>
</dbReference>
<dbReference type="InterPro" id="IPR014721">
    <property type="entry name" value="Ribsml_uS5_D2-typ_fold_subgr"/>
</dbReference>
<evidence type="ECO:0000256" key="2">
    <source>
        <dbReference type="ARBA" id="ARBA00022694"/>
    </source>
</evidence>
<keyword evidence="11" id="KW-1185">Reference proteome</keyword>
<dbReference type="PANTHER" id="PTHR33992:SF1">
    <property type="entry name" value="RIBONUCLEASE P PROTEIN COMPONENT"/>
    <property type="match status" value="1"/>
</dbReference>
<keyword evidence="2 7" id="KW-0819">tRNA processing</keyword>
<dbReference type="HAMAP" id="MF_00227">
    <property type="entry name" value="RNase_P"/>
    <property type="match status" value="1"/>
</dbReference>
<evidence type="ECO:0000313" key="11">
    <source>
        <dbReference type="Proteomes" id="UP001401887"/>
    </source>
</evidence>
<comment type="subunit">
    <text evidence="7">Consists of a catalytic RNA component (M1 or rnpB) and a protein subunit.</text>
</comment>
<reference evidence="10 11" key="1">
    <citation type="submission" date="2024-02" db="EMBL/GenBank/DDBJ databases">
        <title>Deinococcus carri NBRC 110142.</title>
        <authorList>
            <person name="Ichikawa N."/>
            <person name="Katano-Makiyama Y."/>
            <person name="Hidaka K."/>
        </authorList>
    </citation>
    <scope>NUCLEOTIDE SEQUENCE [LARGE SCALE GENOMIC DNA]</scope>
    <source>
        <strain evidence="10 11">NBRC 110142</strain>
    </source>
</reference>
<dbReference type="InterPro" id="IPR020539">
    <property type="entry name" value="RNase_P_CS"/>
</dbReference>
<comment type="similarity">
    <text evidence="7">Belongs to the RnpA family.</text>
</comment>
<comment type="catalytic activity">
    <reaction evidence="7">
        <text>Endonucleolytic cleavage of RNA, removing 5'-extranucleotides from tRNA precursor.</text>
        <dbReference type="EC" id="3.1.26.5"/>
    </reaction>
</comment>
<sequence>MNAAASEPRRQERAISNPDASSATQERSRRPVALASLKTEREFRRVRQQGVMLRDPLLTLRVTDYRPRHGEAWRPRAIIGIVVPKKTLRRAVDRNRARRRVREALRTLPGGLPPCRAILMPNPGVLSVPFPELQAVLTRVLAQVPGRVKRGKGGGKGGNPRAPSPVPAAVPPADHAPDSATTSGKTP</sequence>
<evidence type="ECO:0000256" key="8">
    <source>
        <dbReference type="NCBIfam" id="TIGR00188"/>
    </source>
</evidence>
<keyword evidence="4 7" id="KW-0255">Endonuclease</keyword>
<evidence type="ECO:0000256" key="4">
    <source>
        <dbReference type="ARBA" id="ARBA00022759"/>
    </source>
</evidence>
<organism evidence="10 11">
    <name type="scientific">Deinococcus carri</name>
    <dbReference type="NCBI Taxonomy" id="1211323"/>
    <lineage>
        <taxon>Bacteria</taxon>
        <taxon>Thermotogati</taxon>
        <taxon>Deinococcota</taxon>
        <taxon>Deinococci</taxon>
        <taxon>Deinococcales</taxon>
        <taxon>Deinococcaceae</taxon>
        <taxon>Deinococcus</taxon>
    </lineage>
</organism>
<dbReference type="NCBIfam" id="TIGR00188">
    <property type="entry name" value="rnpA"/>
    <property type="match status" value="1"/>
</dbReference>
<gene>
    <name evidence="7 10" type="primary">rnpA</name>
    <name evidence="10" type="ORF">Dcar01_00126</name>
</gene>
<dbReference type="Proteomes" id="UP001401887">
    <property type="component" value="Unassembled WGS sequence"/>
</dbReference>